<proteinExistence type="inferred from homology"/>
<dbReference type="InterPro" id="IPR039424">
    <property type="entry name" value="SBP_5"/>
</dbReference>
<keyword evidence="6" id="KW-1185">Reference proteome</keyword>
<dbReference type="PANTHER" id="PTHR30290">
    <property type="entry name" value="PERIPLASMIC BINDING COMPONENT OF ABC TRANSPORTER"/>
    <property type="match status" value="1"/>
</dbReference>
<organism evidence="5 6">
    <name type="scientific">Natrinema soli</name>
    <dbReference type="NCBI Taxonomy" id="1930624"/>
    <lineage>
        <taxon>Archaea</taxon>
        <taxon>Methanobacteriati</taxon>
        <taxon>Methanobacteriota</taxon>
        <taxon>Stenosarchaea group</taxon>
        <taxon>Halobacteria</taxon>
        <taxon>Halobacteriales</taxon>
        <taxon>Natrialbaceae</taxon>
        <taxon>Natrinema</taxon>
    </lineage>
</organism>
<evidence type="ECO:0000313" key="5">
    <source>
        <dbReference type="EMBL" id="MFC6769208.1"/>
    </source>
</evidence>
<gene>
    <name evidence="5" type="ORF">ACFQE6_30550</name>
</gene>
<accession>A0ABD5SW78</accession>
<dbReference type="EMBL" id="JBHSWV010000698">
    <property type="protein sequence ID" value="MFC6769208.1"/>
    <property type="molecule type" value="Genomic_DNA"/>
</dbReference>
<protein>
    <submittedName>
        <fullName evidence="5">ABC transporter substrate-binding protein</fullName>
    </submittedName>
</protein>
<evidence type="ECO:0000256" key="1">
    <source>
        <dbReference type="ARBA" id="ARBA00005695"/>
    </source>
</evidence>
<comment type="similarity">
    <text evidence="1">Belongs to the bacterial solute-binding protein 5 family.</text>
</comment>
<dbReference type="InterPro" id="IPR006311">
    <property type="entry name" value="TAT_signal"/>
</dbReference>
<dbReference type="InterPro" id="IPR000914">
    <property type="entry name" value="SBP_5_dom"/>
</dbReference>
<dbReference type="AlphaFoldDB" id="A0ABD5SW78"/>
<dbReference type="CDD" id="cd00995">
    <property type="entry name" value="PBP2_NikA_DppA_OppA_like"/>
    <property type="match status" value="1"/>
</dbReference>
<dbReference type="PROSITE" id="PS51318">
    <property type="entry name" value="TAT"/>
    <property type="match status" value="1"/>
</dbReference>
<feature type="domain" description="Solute-binding protein family 5" evidence="4">
    <location>
        <begin position="258"/>
        <end position="591"/>
    </location>
</feature>
<dbReference type="Gene3D" id="3.40.190.10">
    <property type="entry name" value="Periplasmic binding protein-like II"/>
    <property type="match status" value="1"/>
</dbReference>
<evidence type="ECO:0000256" key="3">
    <source>
        <dbReference type="ARBA" id="ARBA00022729"/>
    </source>
</evidence>
<evidence type="ECO:0000256" key="2">
    <source>
        <dbReference type="ARBA" id="ARBA00022448"/>
    </source>
</evidence>
<evidence type="ECO:0000259" key="4">
    <source>
        <dbReference type="Pfam" id="PF00496"/>
    </source>
</evidence>
<keyword evidence="3" id="KW-0732">Signal</keyword>
<dbReference type="RefSeq" id="WP_273741893.1">
    <property type="nucleotide sequence ID" value="NZ_JAQIVI010000698.1"/>
</dbReference>
<reference evidence="5 6" key="1">
    <citation type="journal article" date="2019" name="Int. J. Syst. Evol. Microbiol.">
        <title>The Global Catalogue of Microorganisms (GCM) 10K type strain sequencing project: providing services to taxonomists for standard genome sequencing and annotation.</title>
        <authorList>
            <consortium name="The Broad Institute Genomics Platform"/>
            <consortium name="The Broad Institute Genome Sequencing Center for Infectious Disease"/>
            <person name="Wu L."/>
            <person name="Ma J."/>
        </authorList>
    </citation>
    <scope>NUCLEOTIDE SEQUENCE [LARGE SCALE GENOMIC DNA]</scope>
    <source>
        <strain evidence="5 6">LMG 29247</strain>
    </source>
</reference>
<dbReference type="PANTHER" id="PTHR30290:SF9">
    <property type="entry name" value="OLIGOPEPTIDE-BINDING PROTEIN APPA"/>
    <property type="match status" value="1"/>
</dbReference>
<dbReference type="SUPFAM" id="SSF53850">
    <property type="entry name" value="Periplasmic binding protein-like II"/>
    <property type="match status" value="2"/>
</dbReference>
<evidence type="ECO:0000313" key="6">
    <source>
        <dbReference type="Proteomes" id="UP001596383"/>
    </source>
</evidence>
<comment type="caution">
    <text evidence="5">The sequence shown here is derived from an EMBL/GenBank/DDBJ whole genome shotgun (WGS) entry which is preliminary data.</text>
</comment>
<dbReference type="Proteomes" id="UP001596383">
    <property type="component" value="Unassembled WGS sequence"/>
</dbReference>
<dbReference type="Pfam" id="PF00496">
    <property type="entry name" value="SBP_bac_5"/>
    <property type="match status" value="1"/>
</dbReference>
<sequence>MNWNPTLPDDGISRRSFLAAGATGAAITTSGCINNVQSVVSQAGTDQLSLSIATIPAEADKQSIQIARRLESNLKKAGVAVTLDVRSQSELLKAVLIDHDFDIYVGLHPADYDPDFLYETLHSTYANEAGWQNPFGLSNMAFDTLLERQRQSEGDERKRDVQSVLKALAQAKPFDPICMPDEYRLAREGRFDGWDEADLTTRHGYLGLEPAEDIDQLHALRTDTRATRNLNPLSATMRERNTTIDLLFDSLATVNNGEIEPWLAKRWDWSEPDTGEQESTLTATVTLHEDCQFHDGEPLTVEDVAFTYRFLKDTSLGRAPSSPAPRYQGHIDVIDEISVDDDAVDGEYEMLFSFNGGREAAKRAFTVPILPKHYWRDLVDRRAADGEFTAPQGRWIAATGDHIPPVGSGPFQFDSRTRDEQLRLTRYEDHFTLREEVALPGPTVDELRFDIAPSSASAIRRVADGNADVTASMLSAYTLDALPDLSDVEQLQSTSRTFYHIGFNVRNAPFSNTHFRRTVSQLIDKEAIVEEVFYGHATPVATPVTDKWVPESLEWNGEDPVLPFIGSNGALNVEAAKATFERAGFRYDDNGRLLGGY</sequence>
<keyword evidence="2" id="KW-0813">Transport</keyword>
<dbReference type="Gene3D" id="3.10.105.10">
    <property type="entry name" value="Dipeptide-binding Protein, Domain 3"/>
    <property type="match status" value="2"/>
</dbReference>
<name>A0ABD5SW78_9EURY</name>